<dbReference type="AlphaFoldDB" id="A0A7J6MID9"/>
<dbReference type="OrthoDB" id="10452013at2759"/>
<dbReference type="InterPro" id="IPR041442">
    <property type="entry name" value="PIH1D1/2/3_CS-like"/>
</dbReference>
<keyword evidence="5" id="KW-1185">Reference proteome</keyword>
<feature type="region of interest" description="Disordered" evidence="2">
    <location>
        <begin position="357"/>
        <end position="404"/>
    </location>
</feature>
<comment type="similarity">
    <text evidence="1">Belongs to the PIH1 family.</text>
</comment>
<evidence type="ECO:0000313" key="4">
    <source>
        <dbReference type="EMBL" id="KAF4671348.1"/>
    </source>
</evidence>
<name>A0A7J6MID9_PERCH</name>
<proteinExistence type="inferred from homology"/>
<reference evidence="4 5" key="1">
    <citation type="submission" date="2020-04" db="EMBL/GenBank/DDBJ databases">
        <title>Perkinsus chesapeaki whole genome sequence.</title>
        <authorList>
            <person name="Bogema D.R."/>
        </authorList>
    </citation>
    <scope>NUCLEOTIDE SEQUENCE [LARGE SCALE GENOMIC DNA]</scope>
    <source>
        <strain evidence="4">ATCC PRA-425</strain>
    </source>
</reference>
<evidence type="ECO:0000313" key="5">
    <source>
        <dbReference type="Proteomes" id="UP000591131"/>
    </source>
</evidence>
<feature type="region of interest" description="Disordered" evidence="2">
    <location>
        <begin position="35"/>
        <end position="100"/>
    </location>
</feature>
<dbReference type="Proteomes" id="UP000591131">
    <property type="component" value="Unassembled WGS sequence"/>
</dbReference>
<gene>
    <name evidence="4" type="primary">DNAAF2_1</name>
    <name evidence="4" type="ORF">FOL47_001551</name>
</gene>
<protein>
    <submittedName>
        <fullName evidence="4">PIH1 domain containing</fullName>
    </submittedName>
</protein>
<feature type="compositionally biased region" description="Basic and acidic residues" evidence="2">
    <location>
        <begin position="89"/>
        <end position="100"/>
    </location>
</feature>
<accession>A0A7J6MID9</accession>
<organism evidence="4 5">
    <name type="scientific">Perkinsus chesapeaki</name>
    <name type="common">Clam parasite</name>
    <name type="synonym">Perkinsus andrewsi</name>
    <dbReference type="NCBI Taxonomy" id="330153"/>
    <lineage>
        <taxon>Eukaryota</taxon>
        <taxon>Sar</taxon>
        <taxon>Alveolata</taxon>
        <taxon>Perkinsozoa</taxon>
        <taxon>Perkinsea</taxon>
        <taxon>Perkinsida</taxon>
        <taxon>Perkinsidae</taxon>
        <taxon>Perkinsus</taxon>
    </lineage>
</organism>
<sequence length="766" mass="83560">FYLDIALPYVVDSDRAKARFDKKFQRLSITFPVTGNKARGTTEGVDAAPSTTREEIPEQNAQTDSIEDVEEQGDAQSGPVDAAASDEIEGPRESAAESRAEFIEAQRGTAEEDEPVKAAEVIEIGFDSAEAGAVVENNANVDFVASDAFDGPRPGYYYGSGPEGLGYHSDPQSARAREVVTEHTGSPGISLSTTNLIETVKEEEFEGNEEEVDSQVAAPLAEMLPEVCLLCEESMSSSATLAVTRERQTWLNVMLSIGLPAAEANERFVRAHIRELRPRWLRIEVDTDARRRHRETFHFHGSVDVKQGVYTELSHGGKEMILVLAKAQKGEEWDGGIASKADGLTQEDTHSVVVEPGLAKSGEGEAAISVPEDPNHAERDESDQAGTNELDVEPSNQKAPEESNPAAALLGQSLRLRSTLHWVLLRQAPLLPVPSLEAKTDVVLEAGQRVSIRLQPGVVSFKPFAFFVHVATDECYGYIQVSQAPYDDEPLLQSISPTPTATQRYESTDADRAHLRSDDARPRRQLALDTPTITEVADIPSLSRDEFILCRMDDGVDYCENSTSRGWQLSCHGNDDPQEPLVWHGAEFTLKRSQLQTFGAQKVLLRLQELEGNLSIGLSECDDLLCVCRRKYPGGKQGKKCCRKAVGFNSDGVKWNRGRPVQMNTGNIQQGDLLALVLVSAGSDKFARVEVGVSRHHTPAVVLPVKLESDAPAGGRLVLRASGRFTIDLLLGEGSSSEASRAPLWQALPLLKEEPEAESDCDMPDA</sequence>
<evidence type="ECO:0000259" key="3">
    <source>
        <dbReference type="Pfam" id="PF18201"/>
    </source>
</evidence>
<feature type="domain" description="PIH1D1/2/3 CS-like" evidence="3">
    <location>
        <begin position="2"/>
        <end position="33"/>
    </location>
</feature>
<dbReference type="EMBL" id="JAAPAO010000138">
    <property type="protein sequence ID" value="KAF4671348.1"/>
    <property type="molecule type" value="Genomic_DNA"/>
</dbReference>
<evidence type="ECO:0000256" key="1">
    <source>
        <dbReference type="ARBA" id="ARBA00008511"/>
    </source>
</evidence>
<comment type="caution">
    <text evidence="4">The sequence shown here is derived from an EMBL/GenBank/DDBJ whole genome shotgun (WGS) entry which is preliminary data.</text>
</comment>
<dbReference type="Pfam" id="PF18201">
    <property type="entry name" value="PIH1_CS"/>
    <property type="match status" value="1"/>
</dbReference>
<feature type="non-terminal residue" evidence="4">
    <location>
        <position position="1"/>
    </location>
</feature>
<evidence type="ECO:0000256" key="2">
    <source>
        <dbReference type="SAM" id="MobiDB-lite"/>
    </source>
</evidence>